<dbReference type="Proteomes" id="UP000676386">
    <property type="component" value="Unassembled WGS sequence"/>
</dbReference>
<dbReference type="Gene3D" id="1.10.287.990">
    <property type="entry name" value="Fe,Mn superoxide dismutase (SOD) domain"/>
    <property type="match status" value="1"/>
</dbReference>
<evidence type="ECO:0000313" key="10">
    <source>
        <dbReference type="Proteomes" id="UP000676386"/>
    </source>
</evidence>
<evidence type="ECO:0000256" key="4">
    <source>
        <dbReference type="ARBA" id="ARBA00023002"/>
    </source>
</evidence>
<evidence type="ECO:0000313" key="9">
    <source>
        <dbReference type="EMBL" id="MBS0028782.1"/>
    </source>
</evidence>
<dbReference type="InterPro" id="IPR019833">
    <property type="entry name" value="Mn/Fe_SOD_BS"/>
</dbReference>
<dbReference type="InterPro" id="IPR019831">
    <property type="entry name" value="Mn/Fe_SOD_N"/>
</dbReference>
<dbReference type="SUPFAM" id="SSF54719">
    <property type="entry name" value="Fe,Mn superoxide dismutase (SOD), C-terminal domain"/>
    <property type="match status" value="1"/>
</dbReference>
<organism evidence="9 10">
    <name type="scientific">Chitinophaga hostae</name>
    <dbReference type="NCBI Taxonomy" id="2831022"/>
    <lineage>
        <taxon>Bacteria</taxon>
        <taxon>Pseudomonadati</taxon>
        <taxon>Bacteroidota</taxon>
        <taxon>Chitinophagia</taxon>
        <taxon>Chitinophagales</taxon>
        <taxon>Chitinophagaceae</taxon>
        <taxon>Chitinophaga</taxon>
    </lineage>
</organism>
<evidence type="ECO:0000259" key="7">
    <source>
        <dbReference type="Pfam" id="PF00081"/>
    </source>
</evidence>
<feature type="signal peptide" evidence="6">
    <location>
        <begin position="1"/>
        <end position="26"/>
    </location>
</feature>
<dbReference type="PANTHER" id="PTHR43595">
    <property type="entry name" value="37S RIBOSOMAL PROTEIN S26, MITOCHONDRIAL"/>
    <property type="match status" value="1"/>
</dbReference>
<evidence type="ECO:0000256" key="3">
    <source>
        <dbReference type="ARBA" id="ARBA00022723"/>
    </source>
</evidence>
<proteinExistence type="inferred from homology"/>
<reference evidence="9 10" key="1">
    <citation type="submission" date="2021-04" db="EMBL/GenBank/DDBJ databases">
        <title>Chitinophaga sp. nov., isolated from the rhizosphere soil.</title>
        <authorList>
            <person name="He S."/>
        </authorList>
    </citation>
    <scope>NUCLEOTIDE SEQUENCE [LARGE SCALE GENOMIC DNA]</scope>
    <source>
        <strain evidence="9 10">2R12</strain>
    </source>
</reference>
<feature type="chain" id="PRO_5047053837" description="Superoxide dismutase" evidence="6">
    <location>
        <begin position="27"/>
        <end position="243"/>
    </location>
</feature>
<dbReference type="SUPFAM" id="SSF46609">
    <property type="entry name" value="Fe,Mn superoxide dismutase (SOD), N-terminal domain"/>
    <property type="match status" value="1"/>
</dbReference>
<dbReference type="InterPro" id="IPR036324">
    <property type="entry name" value="Mn/Fe_SOD_N_sf"/>
</dbReference>
<dbReference type="Pfam" id="PF02777">
    <property type="entry name" value="Sod_Fe_C"/>
    <property type="match status" value="1"/>
</dbReference>
<keyword evidence="6" id="KW-0732">Signal</keyword>
<dbReference type="InterPro" id="IPR001189">
    <property type="entry name" value="Mn/Fe_SOD"/>
</dbReference>
<keyword evidence="10" id="KW-1185">Reference proteome</keyword>
<dbReference type="PROSITE" id="PS00088">
    <property type="entry name" value="SOD_MN"/>
    <property type="match status" value="1"/>
</dbReference>
<comment type="similarity">
    <text evidence="1 5">Belongs to the iron/manganese superoxide dismutase family.</text>
</comment>
<dbReference type="PIRSF" id="PIRSF000349">
    <property type="entry name" value="SODismutase"/>
    <property type="match status" value="1"/>
</dbReference>
<dbReference type="EC" id="1.15.1.1" evidence="2 5"/>
<dbReference type="Pfam" id="PF00081">
    <property type="entry name" value="Sod_Fe_N"/>
    <property type="match status" value="1"/>
</dbReference>
<dbReference type="RefSeq" id="WP_211973871.1">
    <property type="nucleotide sequence ID" value="NZ_CBFHAM010000037.1"/>
</dbReference>
<evidence type="ECO:0000256" key="1">
    <source>
        <dbReference type="ARBA" id="ARBA00008714"/>
    </source>
</evidence>
<keyword evidence="3 5" id="KW-0479">Metal-binding</keyword>
<feature type="domain" description="Manganese/iron superoxide dismutase N-terminal" evidence="7">
    <location>
        <begin position="44"/>
        <end position="126"/>
    </location>
</feature>
<comment type="catalytic activity">
    <reaction evidence="5">
        <text>2 superoxide + 2 H(+) = H2O2 + O2</text>
        <dbReference type="Rhea" id="RHEA:20696"/>
        <dbReference type="ChEBI" id="CHEBI:15378"/>
        <dbReference type="ChEBI" id="CHEBI:15379"/>
        <dbReference type="ChEBI" id="CHEBI:16240"/>
        <dbReference type="ChEBI" id="CHEBI:18421"/>
        <dbReference type="EC" id="1.15.1.1"/>
    </reaction>
</comment>
<accession>A0ABS5J2X3</accession>
<comment type="function">
    <text evidence="5">Destroys radicals which are normally produced within the cells and which are toxic to biological systems.</text>
</comment>
<dbReference type="EMBL" id="JAGTXB010000006">
    <property type="protein sequence ID" value="MBS0028782.1"/>
    <property type="molecule type" value="Genomic_DNA"/>
</dbReference>
<dbReference type="PRINTS" id="PR01703">
    <property type="entry name" value="MNSODISMTASE"/>
</dbReference>
<evidence type="ECO:0000259" key="8">
    <source>
        <dbReference type="Pfam" id="PF02777"/>
    </source>
</evidence>
<evidence type="ECO:0000256" key="5">
    <source>
        <dbReference type="RuleBase" id="RU000414"/>
    </source>
</evidence>
<keyword evidence="4 5" id="KW-0560">Oxidoreductase</keyword>
<dbReference type="InterPro" id="IPR019832">
    <property type="entry name" value="Mn/Fe_SOD_C"/>
</dbReference>
<evidence type="ECO:0000256" key="2">
    <source>
        <dbReference type="ARBA" id="ARBA00012682"/>
    </source>
</evidence>
<dbReference type="PANTHER" id="PTHR43595:SF2">
    <property type="entry name" value="SMALL RIBOSOMAL SUBUNIT PROTEIN MS42"/>
    <property type="match status" value="1"/>
</dbReference>
<gene>
    <name evidence="9" type="ORF">KE626_15795</name>
</gene>
<sequence length="243" mass="26855">MDKREFLKLTSLAGAAILSGPLSSLATSSAAPGQPAFTDPKAPFVLPALPYGYDALEPNIDKLTMEIHHDKHHAAYVKNLNDAIAGGTFASLTLEQILNKVTDKDKAVRNNGGGHYNHSLFWTLLSPTRQTPSDKIKAAVTSAFGSWEAFQTKFNDAAKTVFGSGWAWVIVTPGKKLAIINTPNQDNPLMHNIVKDKGTPILALDVWEHAYYLKHQNKRPEYIEAFWNAINWDEVEKRYNAAV</sequence>
<protein>
    <recommendedName>
        <fullName evidence="2 5">Superoxide dismutase</fullName>
        <ecNumber evidence="2 5">1.15.1.1</ecNumber>
    </recommendedName>
</protein>
<evidence type="ECO:0000256" key="6">
    <source>
        <dbReference type="SAM" id="SignalP"/>
    </source>
</evidence>
<feature type="domain" description="Manganese/iron superoxide dismutase C-terminal" evidence="8">
    <location>
        <begin position="132"/>
        <end position="238"/>
    </location>
</feature>
<name>A0ABS5J2X3_9BACT</name>
<dbReference type="Gene3D" id="3.55.40.20">
    <property type="entry name" value="Iron/manganese superoxide dismutase, C-terminal domain"/>
    <property type="match status" value="1"/>
</dbReference>
<dbReference type="InterPro" id="IPR036314">
    <property type="entry name" value="SOD_C_sf"/>
</dbReference>
<comment type="caution">
    <text evidence="9">The sequence shown here is derived from an EMBL/GenBank/DDBJ whole genome shotgun (WGS) entry which is preliminary data.</text>
</comment>